<keyword evidence="2" id="KW-1185">Reference proteome</keyword>
<evidence type="ECO:0000313" key="2">
    <source>
        <dbReference type="Proteomes" id="UP000007938"/>
    </source>
</evidence>
<dbReference type="RefSeq" id="WP_013721412.1">
    <property type="nucleotide sequence ID" value="NC_015422.1"/>
</dbReference>
<evidence type="ECO:0000313" key="1">
    <source>
        <dbReference type="EMBL" id="AEB83119.1"/>
    </source>
</evidence>
<reference evidence="1 2" key="2">
    <citation type="submission" date="2011-04" db="EMBL/GenBank/DDBJ databases">
        <title>Complete sequence of chromosome of Alicycliphilus denitrificans K601.</title>
        <authorList>
            <consortium name="US DOE Joint Genome Institute"/>
            <person name="Lucas S."/>
            <person name="Han J."/>
            <person name="Lapidus A."/>
            <person name="Cheng J.-F."/>
            <person name="Goodwin L."/>
            <person name="Pitluck S."/>
            <person name="Peters L."/>
            <person name="Zeytun A."/>
            <person name="Detter J.C."/>
            <person name="Han C."/>
            <person name="Tapia R."/>
            <person name="Land M."/>
            <person name="Hauser L."/>
            <person name="Kyrpides N."/>
            <person name="Ivanova N."/>
            <person name="Mikhailova N."/>
            <person name="Pagani I."/>
            <person name="Oosterkamp M."/>
            <person name="Pieper D."/>
            <person name="van Berkel W."/>
            <person name="Langenhoff A."/>
            <person name="Smidt H."/>
            <person name="Stams A."/>
            <person name="Woyke T."/>
        </authorList>
    </citation>
    <scope>NUCLEOTIDE SEQUENCE [LARGE SCALE GENOMIC DNA]</scope>
    <source>
        <strain evidence="2">DSM 14773 / CIP 107495 / K601</strain>
    </source>
</reference>
<dbReference type="KEGG" id="adk:Alide2_0703"/>
<dbReference type="EMBL" id="CP002657">
    <property type="protein sequence ID" value="AEB83119.1"/>
    <property type="molecule type" value="Genomic_DNA"/>
</dbReference>
<organism evidence="1 2">
    <name type="scientific">Alicycliphilus denitrificans (strain DSM 14773 / CIP 107495 / K601)</name>
    <dbReference type="NCBI Taxonomy" id="596154"/>
    <lineage>
        <taxon>Bacteria</taxon>
        <taxon>Pseudomonadati</taxon>
        <taxon>Pseudomonadota</taxon>
        <taxon>Betaproteobacteria</taxon>
        <taxon>Burkholderiales</taxon>
        <taxon>Comamonadaceae</taxon>
        <taxon>Alicycliphilus</taxon>
    </lineage>
</organism>
<reference evidence="1 2" key="1">
    <citation type="journal article" date="2011" name="J. Bacteriol.">
        <title>Genome Sequences of Alicycliphilus denitrificans Strains BC and K601T.</title>
        <authorList>
            <person name="Oosterkamp M.J."/>
            <person name="Veuskens T."/>
            <person name="Plugge C.M."/>
            <person name="Langenhoff A.A."/>
            <person name="Gerritse J."/>
            <person name="van Berkel W.J."/>
            <person name="Pieper D.H."/>
            <person name="Junca H."/>
            <person name="Goodwin L.A."/>
            <person name="Daligault H.E."/>
            <person name="Bruce D.C."/>
            <person name="Detter J.C."/>
            <person name="Tapia R."/>
            <person name="Han C.S."/>
            <person name="Land M.L."/>
            <person name="Hauser L.J."/>
            <person name="Smidt H."/>
            <person name="Stams A.J."/>
        </authorList>
    </citation>
    <scope>NUCLEOTIDE SEQUENCE [LARGE SCALE GENOMIC DNA]</scope>
    <source>
        <strain evidence="2">DSM 14773 / CIP 107495 / K601</strain>
    </source>
</reference>
<sequence length="43" mass="5155">MEALILVIDMGLMLYLCWRLFRGRDGREVDLGYLRYDKTDTSR</sequence>
<accession>F4G688</accession>
<name>F4G688_ALIDK</name>
<dbReference type="AlphaFoldDB" id="F4G688"/>
<dbReference type="Proteomes" id="UP000007938">
    <property type="component" value="Chromosome"/>
</dbReference>
<gene>
    <name evidence="1" type="ordered locus">Alide2_0703</name>
</gene>
<dbReference type="STRING" id="596154.Alide2_0703"/>
<dbReference type="HOGENOM" id="CLU_3228665_0_0_4"/>
<proteinExistence type="predicted"/>
<protein>
    <submittedName>
        <fullName evidence="1">Uncharacterized protein</fullName>
    </submittedName>
</protein>